<dbReference type="Pfam" id="PF00168">
    <property type="entry name" value="C2"/>
    <property type="match status" value="1"/>
</dbReference>
<dbReference type="InterPro" id="IPR000008">
    <property type="entry name" value="C2_dom"/>
</dbReference>
<reference evidence="2" key="1">
    <citation type="submission" date="2022-08" db="EMBL/GenBank/DDBJ databases">
        <title>Novel sulphate-reducing endosymbionts in the free-living metamonad Anaeramoeba.</title>
        <authorList>
            <person name="Jerlstrom-Hultqvist J."/>
            <person name="Cepicka I."/>
            <person name="Gallot-Lavallee L."/>
            <person name="Salas-Leiva D."/>
            <person name="Curtis B.A."/>
            <person name="Zahonova K."/>
            <person name="Pipaliya S."/>
            <person name="Dacks J."/>
            <person name="Roger A.J."/>
        </authorList>
    </citation>
    <scope>NUCLEOTIDE SEQUENCE</scope>
    <source>
        <strain evidence="2">Busselton2</strain>
    </source>
</reference>
<proteinExistence type="predicted"/>
<dbReference type="PROSITE" id="PS50004">
    <property type="entry name" value="C2"/>
    <property type="match status" value="1"/>
</dbReference>
<name>A0AAV7Z7Z9_9EUKA</name>
<accession>A0AAV7Z7Z9</accession>
<dbReference type="SUPFAM" id="SSF48452">
    <property type="entry name" value="TPR-like"/>
    <property type="match status" value="1"/>
</dbReference>
<dbReference type="InterPro" id="IPR011990">
    <property type="entry name" value="TPR-like_helical_dom_sf"/>
</dbReference>
<gene>
    <name evidence="2" type="ORF">M0812_18949</name>
</gene>
<dbReference type="CDD" id="cd00030">
    <property type="entry name" value="C2"/>
    <property type="match status" value="1"/>
</dbReference>
<dbReference type="SMART" id="SM00239">
    <property type="entry name" value="C2"/>
    <property type="match status" value="1"/>
</dbReference>
<comment type="caution">
    <text evidence="2">The sequence shown here is derived from an EMBL/GenBank/DDBJ whole genome shotgun (WGS) entry which is preliminary data.</text>
</comment>
<evidence type="ECO:0000313" key="2">
    <source>
        <dbReference type="EMBL" id="KAJ3436882.1"/>
    </source>
</evidence>
<dbReference type="EMBL" id="JANTQA010000036">
    <property type="protein sequence ID" value="KAJ3436882.1"/>
    <property type="molecule type" value="Genomic_DNA"/>
</dbReference>
<dbReference type="Proteomes" id="UP001146793">
    <property type="component" value="Unassembled WGS sequence"/>
</dbReference>
<dbReference type="InterPro" id="IPR035892">
    <property type="entry name" value="C2_domain_sf"/>
</dbReference>
<dbReference type="Gene3D" id="2.60.40.150">
    <property type="entry name" value="C2 domain"/>
    <property type="match status" value="1"/>
</dbReference>
<organism evidence="2 3">
    <name type="scientific">Anaeramoeba flamelloides</name>
    <dbReference type="NCBI Taxonomy" id="1746091"/>
    <lineage>
        <taxon>Eukaryota</taxon>
        <taxon>Metamonada</taxon>
        <taxon>Anaeramoebidae</taxon>
        <taxon>Anaeramoeba</taxon>
    </lineage>
</organism>
<evidence type="ECO:0000313" key="3">
    <source>
        <dbReference type="Proteomes" id="UP001146793"/>
    </source>
</evidence>
<sequence>MKTGIFSVKIYGSRGLTKSLQNTKMRPYVIVKNQNNAYRTQVDYSSTHPKWHTLLYFRIQNPFKMIHFIVKTHSLTSDDLFLGRFDLSLHDLYKHRTTDQPNFAYFPLTWFPLTTNSTVQTNDKTENNYNPQLLLEILYEIPETWHEAYQGYNNFRTQSYEECIFNITKFLRNENPEENIIYYLLRSFSYFQEGKYELSIKDSLTINEKYPKNTEAHYRTAAIHYLLHDFELAKGALKNASINISNMKRIGSGQLSLDIKDLKSKISKSEKLLKELDFQSFREHSIKHYFNIERLEKNMQVFYGETNPISSDSLFDNENTLNSPKKANEEIEDYENYDFNKSLFDLLLFRYGKFKKKKVIIKNENELNNHKKNNNEKKPLIIHDSTTDLLNFFNTPTQIIKKKANEEKIEKEN</sequence>
<evidence type="ECO:0000259" key="1">
    <source>
        <dbReference type="PROSITE" id="PS50004"/>
    </source>
</evidence>
<dbReference type="Gene3D" id="1.25.40.10">
    <property type="entry name" value="Tetratricopeptide repeat domain"/>
    <property type="match status" value="1"/>
</dbReference>
<protein>
    <submittedName>
        <fullName evidence="2">Tpr repeat containing protein</fullName>
    </submittedName>
</protein>
<dbReference type="AlphaFoldDB" id="A0AAV7Z7Z9"/>
<dbReference type="SUPFAM" id="SSF49562">
    <property type="entry name" value="C2 domain (Calcium/lipid-binding domain, CaLB)"/>
    <property type="match status" value="1"/>
</dbReference>
<feature type="domain" description="C2" evidence="1">
    <location>
        <begin position="1"/>
        <end position="102"/>
    </location>
</feature>